<keyword evidence="12" id="KW-1185">Reference proteome</keyword>
<keyword evidence="5" id="KW-0812">Transmembrane</keyword>
<dbReference type="InterPro" id="IPR024961">
    <property type="entry name" value="T2SS_GspC_N"/>
</dbReference>
<comment type="subcellular location">
    <subcellularLocation>
        <location evidence="1">Cell inner membrane</location>
    </subcellularLocation>
</comment>
<sequence>MRPAVLRALFLMVPFGYGVTLAWQEWQFRQAQTQSVQTLPAPETAAAPDAVLNTLAVATVFGLSAQGRVMNSAEPLTLLATVVANGSDSRALLASPDGARFYRTGERLPGGSLLRRVEAAHVVLWRQGREELLSLHAASGRFLPTAQAHGQASPAVHLRPTVEQPRSNSGP</sequence>
<feature type="domain" description="Type II secretion system protein GspC N-terminal" evidence="10">
    <location>
        <begin position="20"/>
        <end position="135"/>
    </location>
</feature>
<accession>A0ABW8E5Q7</accession>
<protein>
    <submittedName>
        <fullName evidence="11">Type II secretion system protein N</fullName>
    </submittedName>
</protein>
<evidence type="ECO:0000256" key="3">
    <source>
        <dbReference type="ARBA" id="ARBA00022475"/>
    </source>
</evidence>
<dbReference type="Pfam" id="PF11356">
    <property type="entry name" value="T2SSC"/>
    <property type="match status" value="1"/>
</dbReference>
<keyword evidence="6" id="KW-0653">Protein transport</keyword>
<evidence type="ECO:0000256" key="8">
    <source>
        <dbReference type="ARBA" id="ARBA00023136"/>
    </source>
</evidence>
<dbReference type="EMBL" id="JBIUWZ010000035">
    <property type="protein sequence ID" value="MFJ2680550.1"/>
    <property type="molecule type" value="Genomic_DNA"/>
</dbReference>
<feature type="region of interest" description="Disordered" evidence="9">
    <location>
        <begin position="146"/>
        <end position="171"/>
    </location>
</feature>
<evidence type="ECO:0000256" key="6">
    <source>
        <dbReference type="ARBA" id="ARBA00022927"/>
    </source>
</evidence>
<evidence type="ECO:0000313" key="12">
    <source>
        <dbReference type="Proteomes" id="UP001617213"/>
    </source>
</evidence>
<evidence type="ECO:0000313" key="11">
    <source>
        <dbReference type="EMBL" id="MFJ2680550.1"/>
    </source>
</evidence>
<evidence type="ECO:0000256" key="9">
    <source>
        <dbReference type="SAM" id="MobiDB-lite"/>
    </source>
</evidence>
<evidence type="ECO:0000256" key="1">
    <source>
        <dbReference type="ARBA" id="ARBA00004533"/>
    </source>
</evidence>
<evidence type="ECO:0000259" key="10">
    <source>
        <dbReference type="Pfam" id="PF11356"/>
    </source>
</evidence>
<proteinExistence type="predicted"/>
<keyword evidence="2" id="KW-0813">Transport</keyword>
<organism evidence="11 12">
    <name type="scientific">Pseudomonas sivasensis</name>
    <dbReference type="NCBI Taxonomy" id="1880678"/>
    <lineage>
        <taxon>Bacteria</taxon>
        <taxon>Pseudomonadati</taxon>
        <taxon>Pseudomonadota</taxon>
        <taxon>Gammaproteobacteria</taxon>
        <taxon>Pseudomonadales</taxon>
        <taxon>Pseudomonadaceae</taxon>
        <taxon>Pseudomonas</taxon>
    </lineage>
</organism>
<gene>
    <name evidence="11" type="ORF">ACIOWJ_20975</name>
</gene>
<keyword evidence="8" id="KW-0472">Membrane</keyword>
<evidence type="ECO:0000256" key="7">
    <source>
        <dbReference type="ARBA" id="ARBA00022989"/>
    </source>
</evidence>
<evidence type="ECO:0000256" key="2">
    <source>
        <dbReference type="ARBA" id="ARBA00022448"/>
    </source>
</evidence>
<reference evidence="11 12" key="1">
    <citation type="submission" date="2024-10" db="EMBL/GenBank/DDBJ databases">
        <title>The Natural Products Discovery Center: Release of the First 8490 Sequenced Strains for Exploring Actinobacteria Biosynthetic Diversity.</title>
        <authorList>
            <person name="Kalkreuter E."/>
            <person name="Kautsar S.A."/>
            <person name="Yang D."/>
            <person name="Bader C.D."/>
            <person name="Teijaro C.N."/>
            <person name="Fluegel L."/>
            <person name="Davis C.M."/>
            <person name="Simpson J.R."/>
            <person name="Lauterbach L."/>
            <person name="Steele A.D."/>
            <person name="Gui C."/>
            <person name="Meng S."/>
            <person name="Li G."/>
            <person name="Viehrig K."/>
            <person name="Ye F."/>
            <person name="Su P."/>
            <person name="Kiefer A.F."/>
            <person name="Nichols A."/>
            <person name="Cepeda A.J."/>
            <person name="Yan W."/>
            <person name="Fan B."/>
            <person name="Jiang Y."/>
            <person name="Adhikari A."/>
            <person name="Zheng C.-J."/>
            <person name="Schuster L."/>
            <person name="Cowan T.M."/>
            <person name="Smanski M.J."/>
            <person name="Chevrette M.G."/>
            <person name="De Carvalho L.P.S."/>
            <person name="Shen B."/>
        </authorList>
    </citation>
    <scope>NUCLEOTIDE SEQUENCE [LARGE SCALE GENOMIC DNA]</scope>
    <source>
        <strain evidence="11 12">NPDC087581</strain>
    </source>
</reference>
<keyword evidence="3" id="KW-1003">Cell membrane</keyword>
<dbReference type="RefSeq" id="WP_181643785.1">
    <property type="nucleotide sequence ID" value="NZ_JAAOWU010000010.1"/>
</dbReference>
<evidence type="ECO:0000256" key="5">
    <source>
        <dbReference type="ARBA" id="ARBA00022692"/>
    </source>
</evidence>
<evidence type="ECO:0000256" key="4">
    <source>
        <dbReference type="ARBA" id="ARBA00022519"/>
    </source>
</evidence>
<comment type="caution">
    <text evidence="11">The sequence shown here is derived from an EMBL/GenBank/DDBJ whole genome shotgun (WGS) entry which is preliminary data.</text>
</comment>
<keyword evidence="4" id="KW-0997">Cell inner membrane</keyword>
<dbReference type="Gene3D" id="2.30.30.830">
    <property type="match status" value="1"/>
</dbReference>
<name>A0ABW8E5Q7_9PSED</name>
<dbReference type="Proteomes" id="UP001617213">
    <property type="component" value="Unassembled WGS sequence"/>
</dbReference>
<keyword evidence="7" id="KW-1133">Transmembrane helix</keyword>